<dbReference type="Pfam" id="PF13561">
    <property type="entry name" value="adh_short_C2"/>
    <property type="match status" value="1"/>
</dbReference>
<comment type="similarity">
    <text evidence="1">Belongs to the short-chain dehydrogenases/reductases (SDR) family.</text>
</comment>
<dbReference type="InterPro" id="IPR020904">
    <property type="entry name" value="Sc_DH/Rdtase_CS"/>
</dbReference>
<dbReference type="SUPFAM" id="SSF51735">
    <property type="entry name" value="NAD(P)-binding Rossmann-fold domains"/>
    <property type="match status" value="1"/>
</dbReference>
<dbReference type="PANTHER" id="PTHR42879">
    <property type="entry name" value="3-OXOACYL-(ACYL-CARRIER-PROTEIN) REDUCTASE"/>
    <property type="match status" value="1"/>
</dbReference>
<dbReference type="RefSeq" id="WP_067674850.1">
    <property type="nucleotide sequence ID" value="NZ_CP016591.1"/>
</dbReference>
<name>A0A1B2A905_9SPHN</name>
<dbReference type="EMBL" id="CP016591">
    <property type="protein sequence ID" value="ANY18647.1"/>
    <property type="molecule type" value="Genomic_DNA"/>
</dbReference>
<accession>A0A1B2A905</accession>
<organism evidence="2 3">
    <name type="scientific">Tsuneonella dongtanensis</name>
    <dbReference type="NCBI Taxonomy" id="692370"/>
    <lineage>
        <taxon>Bacteria</taxon>
        <taxon>Pseudomonadati</taxon>
        <taxon>Pseudomonadota</taxon>
        <taxon>Alphaproteobacteria</taxon>
        <taxon>Sphingomonadales</taxon>
        <taxon>Erythrobacteraceae</taxon>
        <taxon>Tsuneonella</taxon>
    </lineage>
</organism>
<keyword evidence="2" id="KW-0560">Oxidoreductase</keyword>
<evidence type="ECO:0000313" key="3">
    <source>
        <dbReference type="Proteomes" id="UP000092932"/>
    </source>
</evidence>
<dbReference type="PANTHER" id="PTHR42879:SF2">
    <property type="entry name" value="3-OXOACYL-[ACYL-CARRIER-PROTEIN] REDUCTASE FABG"/>
    <property type="match status" value="1"/>
</dbReference>
<dbReference type="Gene3D" id="3.40.50.720">
    <property type="entry name" value="NAD(P)-binding Rossmann-like Domain"/>
    <property type="match status" value="1"/>
</dbReference>
<dbReference type="InterPro" id="IPR050259">
    <property type="entry name" value="SDR"/>
</dbReference>
<dbReference type="NCBIfam" id="NF009093">
    <property type="entry name" value="PRK12429.1"/>
    <property type="match status" value="1"/>
</dbReference>
<evidence type="ECO:0000256" key="1">
    <source>
        <dbReference type="ARBA" id="ARBA00006484"/>
    </source>
</evidence>
<dbReference type="OrthoDB" id="9804774at2"/>
<dbReference type="STRING" id="692370.A6F68_00111"/>
<evidence type="ECO:0000313" key="2">
    <source>
        <dbReference type="EMBL" id="ANY18647.1"/>
    </source>
</evidence>
<dbReference type="PRINTS" id="PR00081">
    <property type="entry name" value="GDHRDH"/>
</dbReference>
<dbReference type="PRINTS" id="PR00080">
    <property type="entry name" value="SDRFAMILY"/>
</dbReference>
<sequence length="267" mass="28445">MEMDVKVDLSGRVALVTGSTSGMGEAIARAFARSGAIVALHGLGEAEAIGNLVDELHCLSGREVAYFDHDLTDAENGDRLVDEVIRKYGRLDILVNNAGIQHVSDIADFPPEAWKRVLAVDLSAAFFATRRAVAGMRKRGWGRIVNTASTLGLVAELHKAAYVSAKHGLIGLTRATALDTAEDGVTCNAICPGWVLTPLASRQLDAAAERLELSREETARDHFLLLQPTRRFVEVDEVAATALFLCSNAAASITGVALPVDGGQMII</sequence>
<dbReference type="KEGG" id="ado:A6F68_00111"/>
<dbReference type="GO" id="GO:0032787">
    <property type="term" value="P:monocarboxylic acid metabolic process"/>
    <property type="evidence" value="ECO:0007669"/>
    <property type="project" value="UniProtKB-ARBA"/>
</dbReference>
<gene>
    <name evidence="2" type="primary">bdhA_1</name>
    <name evidence="2" type="ORF">A6F68_00111</name>
</gene>
<dbReference type="EC" id="1.1.1.30" evidence="2"/>
<reference evidence="2 3" key="1">
    <citation type="submission" date="2016-07" db="EMBL/GenBank/DDBJ databases">
        <title>Complete genome sequence of Altererythrobacter dongtanensis KCTC 22672, a type strain with esterase isolated from tidal flat.</title>
        <authorList>
            <person name="Cheng H."/>
            <person name="Wu Y.-H."/>
            <person name="Zhou P."/>
            <person name="Huo Y.-Y."/>
            <person name="Wang C.-S."/>
            <person name="Xu X.-W."/>
        </authorList>
    </citation>
    <scope>NUCLEOTIDE SEQUENCE [LARGE SCALE GENOMIC DNA]</scope>
    <source>
        <strain evidence="2 3">KCTC 22672</strain>
    </source>
</reference>
<dbReference type="GO" id="GO:0003858">
    <property type="term" value="F:3-hydroxybutyrate dehydrogenase activity"/>
    <property type="evidence" value="ECO:0007669"/>
    <property type="project" value="UniProtKB-EC"/>
</dbReference>
<dbReference type="FunFam" id="3.40.50.720:FF:000084">
    <property type="entry name" value="Short-chain dehydrogenase reductase"/>
    <property type="match status" value="1"/>
</dbReference>
<dbReference type="PROSITE" id="PS00061">
    <property type="entry name" value="ADH_SHORT"/>
    <property type="match status" value="1"/>
</dbReference>
<dbReference type="InterPro" id="IPR002347">
    <property type="entry name" value="SDR_fam"/>
</dbReference>
<dbReference type="AlphaFoldDB" id="A0A1B2A905"/>
<dbReference type="Proteomes" id="UP000092932">
    <property type="component" value="Chromosome"/>
</dbReference>
<keyword evidence="3" id="KW-1185">Reference proteome</keyword>
<dbReference type="InterPro" id="IPR036291">
    <property type="entry name" value="NAD(P)-bd_dom_sf"/>
</dbReference>
<protein>
    <submittedName>
        <fullName evidence="2">D-beta-hydroxybutyrate dehydrogenase</fullName>
        <ecNumber evidence="2">1.1.1.30</ecNumber>
    </submittedName>
</protein>
<dbReference type="PATRIC" id="fig|692370.5.peg.117"/>
<proteinExistence type="inferred from homology"/>